<keyword evidence="2" id="KW-1185">Reference proteome</keyword>
<name>A0A2T0B148_9CLOT</name>
<comment type="caution">
    <text evidence="1">The sequence shown here is derived from an EMBL/GenBank/DDBJ whole genome shotgun (WGS) entry which is preliminary data.</text>
</comment>
<reference evidence="1 2" key="1">
    <citation type="submission" date="2018-03" db="EMBL/GenBank/DDBJ databases">
        <title>Genome sequence of Clostridium liquoris DSM 100320.</title>
        <authorList>
            <person name="Poehlein A."/>
            <person name="Daniel R."/>
        </authorList>
    </citation>
    <scope>NUCLEOTIDE SEQUENCE [LARGE SCALE GENOMIC DNA]</scope>
    <source>
        <strain evidence="1 2">DSM 100320</strain>
    </source>
</reference>
<organism evidence="1 2">
    <name type="scientific">Clostridium liquoris</name>
    <dbReference type="NCBI Taxonomy" id="1289519"/>
    <lineage>
        <taxon>Bacteria</taxon>
        <taxon>Bacillati</taxon>
        <taxon>Bacillota</taxon>
        <taxon>Clostridia</taxon>
        <taxon>Eubacteriales</taxon>
        <taxon>Clostridiaceae</taxon>
        <taxon>Clostridium</taxon>
    </lineage>
</organism>
<evidence type="ECO:0000313" key="2">
    <source>
        <dbReference type="Proteomes" id="UP000239706"/>
    </source>
</evidence>
<proteinExistence type="predicted"/>
<protein>
    <submittedName>
        <fullName evidence="1">Uncharacterized protein</fullName>
    </submittedName>
</protein>
<gene>
    <name evidence="1" type="ORF">CLLI_25140</name>
</gene>
<dbReference type="EMBL" id="PVXO01000066">
    <property type="protein sequence ID" value="PRR77341.1"/>
    <property type="molecule type" value="Genomic_DNA"/>
</dbReference>
<dbReference type="AlphaFoldDB" id="A0A2T0B148"/>
<dbReference type="Proteomes" id="UP000239706">
    <property type="component" value="Unassembled WGS sequence"/>
</dbReference>
<evidence type="ECO:0000313" key="1">
    <source>
        <dbReference type="EMBL" id="PRR77341.1"/>
    </source>
</evidence>
<sequence length="48" mass="5874">MNLSKLQADLKYYYSKDFWATISKFMPNYKNTSLWLKINCYKLNLFIL</sequence>
<accession>A0A2T0B148</accession>